<proteinExistence type="predicted"/>
<dbReference type="AlphaFoldDB" id="A0A8H4RRI5"/>
<evidence type="ECO:0000313" key="2">
    <source>
        <dbReference type="Proteomes" id="UP000566819"/>
    </source>
</evidence>
<name>A0A8H4RRI5_9HELO</name>
<protein>
    <submittedName>
        <fullName evidence="1">Uncharacterized protein</fullName>
    </submittedName>
</protein>
<accession>A0A8H4RRI5</accession>
<dbReference type="Proteomes" id="UP000566819">
    <property type="component" value="Unassembled WGS sequence"/>
</dbReference>
<keyword evidence="2" id="KW-1185">Reference proteome</keyword>
<evidence type="ECO:0000313" key="1">
    <source>
        <dbReference type="EMBL" id="KAF4634023.1"/>
    </source>
</evidence>
<organism evidence="1 2">
    <name type="scientific">Cudoniella acicularis</name>
    <dbReference type="NCBI Taxonomy" id="354080"/>
    <lineage>
        <taxon>Eukaryota</taxon>
        <taxon>Fungi</taxon>
        <taxon>Dikarya</taxon>
        <taxon>Ascomycota</taxon>
        <taxon>Pezizomycotina</taxon>
        <taxon>Leotiomycetes</taxon>
        <taxon>Helotiales</taxon>
        <taxon>Tricladiaceae</taxon>
        <taxon>Cudoniella</taxon>
    </lineage>
</organism>
<sequence length="144" mass="16070">MMVVVPEDQMTNAMVLRITVVTYKSFGLADGPLAGDPPTEPSQHVGTHDVRYFWPMRSGNHVDMNGAHLSSLVSQLTLVPCIKQALSIHIRVPDAHDWWLQSPNTGFDGGERTLQRRRTPSGLRYLPAQFPLLTPPLLTPYRGE</sequence>
<reference evidence="1 2" key="1">
    <citation type="submission" date="2020-03" db="EMBL/GenBank/DDBJ databases">
        <title>Draft Genome Sequence of Cudoniella acicularis.</title>
        <authorList>
            <person name="Buettner E."/>
            <person name="Kellner H."/>
        </authorList>
    </citation>
    <scope>NUCLEOTIDE SEQUENCE [LARGE SCALE GENOMIC DNA]</scope>
    <source>
        <strain evidence="1 2">DSM 108380</strain>
    </source>
</reference>
<dbReference type="EMBL" id="JAAMPI010000214">
    <property type="protein sequence ID" value="KAF4634023.1"/>
    <property type="molecule type" value="Genomic_DNA"/>
</dbReference>
<gene>
    <name evidence="1" type="ORF">G7Y89_g4087</name>
</gene>
<comment type="caution">
    <text evidence="1">The sequence shown here is derived from an EMBL/GenBank/DDBJ whole genome shotgun (WGS) entry which is preliminary data.</text>
</comment>